<keyword evidence="2" id="KW-0285">Flavoprotein</keyword>
<evidence type="ECO:0000313" key="7">
    <source>
        <dbReference type="Proteomes" id="UP000233524"/>
    </source>
</evidence>
<evidence type="ECO:0000256" key="4">
    <source>
        <dbReference type="ARBA" id="ARBA00023002"/>
    </source>
</evidence>
<dbReference type="PROSITE" id="PS51387">
    <property type="entry name" value="FAD_PCMH"/>
    <property type="match status" value="1"/>
</dbReference>
<dbReference type="STRING" id="41688.A0A2N3N7N6"/>
<reference evidence="6 7" key="1">
    <citation type="journal article" date="2017" name="G3 (Bethesda)">
        <title>First Draft Genome Sequence of the Pathogenic Fungus Lomentospora prolificans (Formerly Scedosporium prolificans).</title>
        <authorList>
            <person name="Luo R."/>
            <person name="Zimin A."/>
            <person name="Workman R."/>
            <person name="Fan Y."/>
            <person name="Pertea G."/>
            <person name="Grossman N."/>
            <person name="Wear M.P."/>
            <person name="Jia B."/>
            <person name="Miller H."/>
            <person name="Casadevall A."/>
            <person name="Timp W."/>
            <person name="Zhang S.X."/>
            <person name="Salzberg S.L."/>
        </authorList>
    </citation>
    <scope>NUCLEOTIDE SEQUENCE [LARGE SCALE GENOMIC DNA]</scope>
    <source>
        <strain evidence="6 7">JHH-5317</strain>
    </source>
</reference>
<dbReference type="InterPro" id="IPR016166">
    <property type="entry name" value="FAD-bd_PCMH"/>
</dbReference>
<dbReference type="Proteomes" id="UP000233524">
    <property type="component" value="Unassembled WGS sequence"/>
</dbReference>
<dbReference type="GO" id="GO:0016491">
    <property type="term" value="F:oxidoreductase activity"/>
    <property type="evidence" value="ECO:0007669"/>
    <property type="project" value="UniProtKB-KW"/>
</dbReference>
<evidence type="ECO:0000256" key="1">
    <source>
        <dbReference type="ARBA" id="ARBA00005466"/>
    </source>
</evidence>
<dbReference type="AlphaFoldDB" id="A0A2N3N7N6"/>
<keyword evidence="4" id="KW-0560">Oxidoreductase</keyword>
<feature type="domain" description="FAD-binding PCMH-type" evidence="5">
    <location>
        <begin position="22"/>
        <end position="200"/>
    </location>
</feature>
<dbReference type="VEuPathDB" id="FungiDB:jhhlp_004839"/>
<comment type="similarity">
    <text evidence="1">Belongs to the oxygen-dependent FAD-linked oxidoreductase family.</text>
</comment>
<name>A0A2N3N7N6_9PEZI</name>
<keyword evidence="7" id="KW-1185">Reference proteome</keyword>
<dbReference type="OrthoDB" id="2151789at2759"/>
<evidence type="ECO:0000313" key="6">
    <source>
        <dbReference type="EMBL" id="PKS08456.1"/>
    </source>
</evidence>
<protein>
    <recommendedName>
        <fullName evidence="5">FAD-binding PCMH-type domain-containing protein</fullName>
    </recommendedName>
</protein>
<dbReference type="InterPro" id="IPR050416">
    <property type="entry name" value="FAD-linked_Oxidoreductase"/>
</dbReference>
<dbReference type="InterPro" id="IPR006094">
    <property type="entry name" value="Oxid_FAD_bind_N"/>
</dbReference>
<accession>A0A2N3N7N6</accession>
<dbReference type="Gene3D" id="3.30.465.10">
    <property type="match status" value="1"/>
</dbReference>
<dbReference type="InParanoid" id="A0A2N3N7N6"/>
<comment type="caution">
    <text evidence="6">The sequence shown here is derived from an EMBL/GenBank/DDBJ whole genome shotgun (WGS) entry which is preliminary data.</text>
</comment>
<dbReference type="PANTHER" id="PTHR42973">
    <property type="entry name" value="BINDING OXIDOREDUCTASE, PUTATIVE (AFU_ORTHOLOGUE AFUA_1G17690)-RELATED"/>
    <property type="match status" value="1"/>
</dbReference>
<evidence type="ECO:0000256" key="2">
    <source>
        <dbReference type="ARBA" id="ARBA00022630"/>
    </source>
</evidence>
<dbReference type="PANTHER" id="PTHR42973:SF34">
    <property type="entry name" value="FAD BINDING DOMAIN PROTEIN (AFU_ORTHOLOGUE AFUA_3G02770)"/>
    <property type="match status" value="1"/>
</dbReference>
<evidence type="ECO:0000256" key="3">
    <source>
        <dbReference type="ARBA" id="ARBA00022827"/>
    </source>
</evidence>
<dbReference type="GO" id="GO:0071949">
    <property type="term" value="F:FAD binding"/>
    <property type="evidence" value="ECO:0007669"/>
    <property type="project" value="InterPro"/>
</dbReference>
<sequence length="475" mass="52571">MIKLDMDLACQLLSKICPSQTLARDSAEYERARASYWTGEQARATPACIFRPRTVVDVSMALSGGHGKFHGESSISNGVSIDLAMLNHMVLEEDRSVVKNGPGNRWLDVYTTLEPQGLTVVGGRAMTVGVGGFLLGGGISFYCNKYGWALDNIREYEVVLVNGTIVTASADSHPELYKALRGGGGNFGIVTSFTLNAYPHPGMWGGPVAWDIIHSDSVIAAFMKAGESAPEDPNAFFILALGKTGGHWHWGSWLSYCDRVESPVFFQDVLAIPSIYSAAKTQSHSEMSRIMARGYPHHVENSLWVSCTNIDEHMICYWGDVWIEEMDKIADVEGLKVQVAIQYITQNVIDRMTVNGGNALGLADKGPFLMFNAEPVWAKKEDNPRVLLTLQTIFDRTEAEAKQRGVYNPYIYLNYASQYQNAFEAFDEKTREFLENTSRIYDPDGLFQDLRGAGFKLKGPPEKRFPASLSDGLTL</sequence>
<keyword evidence="3" id="KW-0274">FAD</keyword>
<dbReference type="SUPFAM" id="SSF56176">
    <property type="entry name" value="FAD-binding/transporter-associated domain-like"/>
    <property type="match status" value="1"/>
</dbReference>
<dbReference type="InterPro" id="IPR016169">
    <property type="entry name" value="FAD-bd_PCMH_sub2"/>
</dbReference>
<organism evidence="6 7">
    <name type="scientific">Lomentospora prolificans</name>
    <dbReference type="NCBI Taxonomy" id="41688"/>
    <lineage>
        <taxon>Eukaryota</taxon>
        <taxon>Fungi</taxon>
        <taxon>Dikarya</taxon>
        <taxon>Ascomycota</taxon>
        <taxon>Pezizomycotina</taxon>
        <taxon>Sordariomycetes</taxon>
        <taxon>Hypocreomycetidae</taxon>
        <taxon>Microascales</taxon>
        <taxon>Microascaceae</taxon>
        <taxon>Lomentospora</taxon>
    </lineage>
</organism>
<dbReference type="InterPro" id="IPR036318">
    <property type="entry name" value="FAD-bd_PCMH-like_sf"/>
</dbReference>
<proteinExistence type="inferred from homology"/>
<gene>
    <name evidence="6" type="ORF">jhhlp_004839</name>
</gene>
<dbReference type="EMBL" id="NLAX01000095">
    <property type="protein sequence ID" value="PKS08456.1"/>
    <property type="molecule type" value="Genomic_DNA"/>
</dbReference>
<evidence type="ECO:0000259" key="5">
    <source>
        <dbReference type="PROSITE" id="PS51387"/>
    </source>
</evidence>
<dbReference type="Pfam" id="PF01565">
    <property type="entry name" value="FAD_binding_4"/>
    <property type="match status" value="1"/>
</dbReference>